<evidence type="ECO:0000256" key="6">
    <source>
        <dbReference type="ARBA" id="ARBA00023288"/>
    </source>
</evidence>
<reference evidence="9 11" key="1">
    <citation type="submission" date="2017-09" db="EMBL/GenBank/DDBJ databases">
        <authorList>
            <person name="Thomas P."/>
            <person name="Seyboldt C."/>
        </authorList>
    </citation>
    <scope>NUCLEOTIDE SEQUENCE [LARGE SCALE GENOMIC DNA]</scope>
    <source>
        <strain evidence="9 11">DSM 7534</strain>
    </source>
</reference>
<evidence type="ECO:0000256" key="5">
    <source>
        <dbReference type="ARBA" id="ARBA00023136"/>
    </source>
</evidence>
<dbReference type="InterPro" id="IPR028082">
    <property type="entry name" value="Peripla_BP_I"/>
</dbReference>
<dbReference type="RefSeq" id="WP_066677901.1">
    <property type="nucleotide sequence ID" value="NZ_CABMIZ010000033.1"/>
</dbReference>
<name>A0A9N7JJW3_CLOSE</name>
<dbReference type="AlphaFoldDB" id="A0A9N7JJW3"/>
<dbReference type="Proteomes" id="UP000280586">
    <property type="component" value="Chromosome"/>
</dbReference>
<dbReference type="PANTHER" id="PTHR34296:SF2">
    <property type="entry name" value="ABC TRANSPORTER GUANOSINE-BINDING PROTEIN NUPN"/>
    <property type="match status" value="1"/>
</dbReference>
<reference evidence="10" key="2">
    <citation type="submission" date="2022-06" db="EMBL/GenBank/DDBJ databases">
        <authorList>
            <person name="Holder M.E."/>
            <person name="Ajami N.J."/>
            <person name="Petrosino J.F."/>
        </authorList>
    </citation>
    <scope>NUCLEOTIDE SEQUENCE</scope>
    <source>
        <strain evidence="10">RMA 8861</strain>
    </source>
</reference>
<evidence type="ECO:0000313" key="10">
    <source>
        <dbReference type="EMBL" id="USS00148.1"/>
    </source>
</evidence>
<dbReference type="InterPro" id="IPR003760">
    <property type="entry name" value="PnrA-like"/>
</dbReference>
<evidence type="ECO:0000256" key="2">
    <source>
        <dbReference type="ARBA" id="ARBA00008610"/>
    </source>
</evidence>
<dbReference type="GO" id="GO:0005886">
    <property type="term" value="C:plasma membrane"/>
    <property type="evidence" value="ECO:0007669"/>
    <property type="project" value="UniProtKB-SubCell"/>
</dbReference>
<comment type="subcellular location">
    <subcellularLocation>
        <location evidence="1">Cell membrane</location>
        <topology evidence="1">Lipid-anchor</topology>
    </subcellularLocation>
</comment>
<feature type="chain" id="PRO_5040372144" evidence="7">
    <location>
        <begin position="21"/>
        <end position="360"/>
    </location>
</feature>
<evidence type="ECO:0000313" key="12">
    <source>
        <dbReference type="Proteomes" id="UP001055437"/>
    </source>
</evidence>
<dbReference type="EMBL" id="CP099799">
    <property type="protein sequence ID" value="USS00148.1"/>
    <property type="molecule type" value="Genomic_DNA"/>
</dbReference>
<comment type="similarity">
    <text evidence="2">Belongs to the BMP lipoprotein family.</text>
</comment>
<dbReference type="Gene3D" id="3.40.50.2300">
    <property type="match status" value="2"/>
</dbReference>
<proteinExistence type="inferred from homology"/>
<feature type="domain" description="ABC transporter substrate-binding protein PnrA-like" evidence="8">
    <location>
        <begin position="36"/>
        <end position="355"/>
    </location>
</feature>
<dbReference type="PANTHER" id="PTHR34296">
    <property type="entry name" value="TRANSCRIPTIONAL ACTIVATOR PROTEIN MED"/>
    <property type="match status" value="1"/>
</dbReference>
<keyword evidence="6" id="KW-0449">Lipoprotein</keyword>
<dbReference type="EMBL" id="CP023671">
    <property type="protein sequence ID" value="AYE33589.1"/>
    <property type="molecule type" value="Genomic_DNA"/>
</dbReference>
<dbReference type="GeneID" id="303559739"/>
<dbReference type="Proteomes" id="UP001055437">
    <property type="component" value="Chromosome"/>
</dbReference>
<dbReference type="Pfam" id="PF02608">
    <property type="entry name" value="Bmp"/>
    <property type="match status" value="1"/>
</dbReference>
<protein>
    <submittedName>
        <fullName evidence="9">BMP family ABC transporter substrate-binding protein</fullName>
    </submittedName>
</protein>
<dbReference type="CDD" id="cd06354">
    <property type="entry name" value="PBP1_PrnA-like"/>
    <property type="match status" value="1"/>
</dbReference>
<keyword evidence="5" id="KW-0472">Membrane</keyword>
<dbReference type="KEGG" id="csep:CP523_03460"/>
<keyword evidence="3" id="KW-1003">Cell membrane</keyword>
<evidence type="ECO:0000256" key="4">
    <source>
        <dbReference type="ARBA" id="ARBA00022729"/>
    </source>
</evidence>
<evidence type="ECO:0000313" key="9">
    <source>
        <dbReference type="EMBL" id="AYE33589.1"/>
    </source>
</evidence>
<dbReference type="OrthoDB" id="9769871at2"/>
<evidence type="ECO:0000256" key="3">
    <source>
        <dbReference type="ARBA" id="ARBA00022475"/>
    </source>
</evidence>
<keyword evidence="4 7" id="KW-0732">Signal</keyword>
<organism evidence="9 11">
    <name type="scientific">Clostridium septicum</name>
    <dbReference type="NCBI Taxonomy" id="1504"/>
    <lineage>
        <taxon>Bacteria</taxon>
        <taxon>Bacillati</taxon>
        <taxon>Bacillota</taxon>
        <taxon>Clostridia</taxon>
        <taxon>Eubacteriales</taxon>
        <taxon>Clostridiaceae</taxon>
        <taxon>Clostridium</taxon>
    </lineage>
</organism>
<accession>A0A9N7JJW3</accession>
<gene>
    <name evidence="9" type="ORF">CP523_03460</name>
    <name evidence="10" type="ORF">NH397_11695</name>
</gene>
<dbReference type="InterPro" id="IPR050957">
    <property type="entry name" value="BMP_lipoprotein"/>
</dbReference>
<sequence length="360" mass="38779">MKKRVIALALSAFMVTGLVGCGKSENPETGDANLKVGMVTDSGTIDDKSFNEGTWTGVTKATDELKLEKKYLQPNGETHADYIKEITNLYDAGFKLIVTPGFKFETAIYEAQEKYKDAKFVLIDGAPKKDDKSEASVADNTVSIFFAEEQSGFIAGVATALQIKEGELGFIGGMEIPPVQKFNWGFQQGVKYANENLGTKASIKKENVVYQGTFNDVPAGQQIANKMYNSGVKAIFCSAGGTGVGAINAAKAKVEKGEEVWIIGVDVDQYSHGIYEGDKSVILTSAMKKIDHAAADMIKAEKEGKFPGGKTLTYDVNNDGVGLPEKNPNLSEDTIKKVNEVLEKIKSGEIKVSAEKGDLI</sequence>
<keyword evidence="12" id="KW-1185">Reference proteome</keyword>
<evidence type="ECO:0000259" key="8">
    <source>
        <dbReference type="Pfam" id="PF02608"/>
    </source>
</evidence>
<evidence type="ECO:0000256" key="1">
    <source>
        <dbReference type="ARBA" id="ARBA00004193"/>
    </source>
</evidence>
<evidence type="ECO:0000256" key="7">
    <source>
        <dbReference type="SAM" id="SignalP"/>
    </source>
</evidence>
<dbReference type="SUPFAM" id="SSF53822">
    <property type="entry name" value="Periplasmic binding protein-like I"/>
    <property type="match status" value="1"/>
</dbReference>
<evidence type="ECO:0000313" key="11">
    <source>
        <dbReference type="Proteomes" id="UP000280586"/>
    </source>
</evidence>
<feature type="signal peptide" evidence="7">
    <location>
        <begin position="1"/>
        <end position="20"/>
    </location>
</feature>
<dbReference type="PROSITE" id="PS51257">
    <property type="entry name" value="PROKAR_LIPOPROTEIN"/>
    <property type="match status" value="1"/>
</dbReference>